<sequence length="249" mass="26427">MNRLAGKVVIITGAAMGQGAAEAKMFAQEGARIVATDMQEVKLQEVVQEITNAGGKAIAVKHDVASDADWQNVVEKAVQAFGKVDVLVNNAGVSTDKKLDQFELEHWNKVLNINLTGCVLGMKYVVPEMKKVGGGSIIHISSIAGLVALNYTNAYTASKGALRALAKASAVELAHDNIRVNSVHPGIIVTPMIQKALDQGAQQMFEMGTPLPRLGKPEDIAYGVLFLASDESSFVTGTEIVIDGGWTAR</sequence>
<dbReference type="PRINTS" id="PR00081">
    <property type="entry name" value="GDHRDH"/>
</dbReference>
<comment type="caution">
    <text evidence="4">The sequence shown here is derived from an EMBL/GenBank/DDBJ whole genome shotgun (WGS) entry which is preliminary data.</text>
</comment>
<evidence type="ECO:0000313" key="5">
    <source>
        <dbReference type="Proteomes" id="UP000036834"/>
    </source>
</evidence>
<dbReference type="PRINTS" id="PR00080">
    <property type="entry name" value="SDRFAMILY"/>
</dbReference>
<dbReference type="Gene3D" id="3.40.50.720">
    <property type="entry name" value="NAD(P)-binding Rossmann-like Domain"/>
    <property type="match status" value="1"/>
</dbReference>
<dbReference type="PATRIC" id="fig|54915.3.peg.2156"/>
<accession>A0A0K9YQD6</accession>
<dbReference type="RefSeq" id="WP_049739366.1">
    <property type="nucleotide sequence ID" value="NZ_BJON01000023.1"/>
</dbReference>
<reference evidence="4" key="2">
    <citation type="submission" date="2015-07" db="EMBL/GenBank/DDBJ databases">
        <title>MeaNS - Measles Nucleotide Surveillance Program.</title>
        <authorList>
            <person name="Tran T."/>
            <person name="Druce J."/>
        </authorList>
    </citation>
    <scope>NUCLEOTIDE SEQUENCE</scope>
    <source>
        <strain evidence="4">DSM 9887</strain>
    </source>
</reference>
<keyword evidence="6" id="KW-1185">Reference proteome</keyword>
<gene>
    <name evidence="4" type="ORF">ADS79_15705</name>
    <name evidence="3" type="ORF">BRE01_54880</name>
</gene>
<dbReference type="FunFam" id="3.40.50.720:FF:000084">
    <property type="entry name" value="Short-chain dehydrogenase reductase"/>
    <property type="match status" value="1"/>
</dbReference>
<dbReference type="InterPro" id="IPR002347">
    <property type="entry name" value="SDR_fam"/>
</dbReference>
<comment type="similarity">
    <text evidence="1">Belongs to the short-chain dehydrogenases/reductases (SDR) family.</text>
</comment>
<evidence type="ECO:0000256" key="1">
    <source>
        <dbReference type="ARBA" id="ARBA00006484"/>
    </source>
</evidence>
<dbReference type="GO" id="GO:0016491">
    <property type="term" value="F:oxidoreductase activity"/>
    <property type="evidence" value="ECO:0007669"/>
    <property type="project" value="UniProtKB-KW"/>
</dbReference>
<dbReference type="OrthoDB" id="9803333at2"/>
<proteinExistence type="inferred from homology"/>
<reference evidence="5" key="1">
    <citation type="submission" date="2015-07" db="EMBL/GenBank/DDBJ databases">
        <title>Genome sequencing project for genomic taxonomy and phylogenomics of Bacillus-like bacteria.</title>
        <authorList>
            <person name="Liu B."/>
            <person name="Wang J."/>
            <person name="Zhu Y."/>
            <person name="Liu G."/>
            <person name="Chen Q."/>
            <person name="Chen Z."/>
            <person name="Lan J."/>
            <person name="Che J."/>
            <person name="Ge C."/>
            <person name="Shi H."/>
            <person name="Pan Z."/>
            <person name="Liu X."/>
        </authorList>
    </citation>
    <scope>NUCLEOTIDE SEQUENCE [LARGE SCALE GENOMIC DNA]</scope>
    <source>
        <strain evidence="5">DSM 9887</strain>
    </source>
</reference>
<dbReference type="EMBL" id="BJON01000023">
    <property type="protein sequence ID" value="GED71786.1"/>
    <property type="molecule type" value="Genomic_DNA"/>
</dbReference>
<dbReference type="GO" id="GO:0008206">
    <property type="term" value="P:bile acid metabolic process"/>
    <property type="evidence" value="ECO:0007669"/>
    <property type="project" value="UniProtKB-ARBA"/>
</dbReference>
<organism evidence="4 5">
    <name type="scientific">Brevibacillus reuszeri</name>
    <dbReference type="NCBI Taxonomy" id="54915"/>
    <lineage>
        <taxon>Bacteria</taxon>
        <taxon>Bacillati</taxon>
        <taxon>Bacillota</taxon>
        <taxon>Bacilli</taxon>
        <taxon>Bacillales</taxon>
        <taxon>Paenibacillaceae</taxon>
        <taxon>Brevibacillus</taxon>
    </lineage>
</organism>
<dbReference type="Proteomes" id="UP000319578">
    <property type="component" value="Unassembled WGS sequence"/>
</dbReference>
<evidence type="ECO:0000313" key="4">
    <source>
        <dbReference type="EMBL" id="KNB70390.1"/>
    </source>
</evidence>
<reference evidence="3 6" key="3">
    <citation type="submission" date="2019-06" db="EMBL/GenBank/DDBJ databases">
        <title>Whole genome shotgun sequence of Brevibacillus reuszeri NBRC 15719.</title>
        <authorList>
            <person name="Hosoyama A."/>
            <person name="Uohara A."/>
            <person name="Ohji S."/>
            <person name="Ichikawa N."/>
        </authorList>
    </citation>
    <scope>NUCLEOTIDE SEQUENCE [LARGE SCALE GENOMIC DNA]</scope>
    <source>
        <strain evidence="3 6">NBRC 15719</strain>
    </source>
</reference>
<name>A0A0K9YQD6_9BACL</name>
<dbReference type="NCBIfam" id="NF005559">
    <property type="entry name" value="PRK07231.1"/>
    <property type="match status" value="1"/>
</dbReference>
<dbReference type="STRING" id="54915.ADS79_15705"/>
<dbReference type="PANTHER" id="PTHR24321:SF8">
    <property type="entry name" value="ESTRADIOL 17-BETA-DEHYDROGENASE 8-RELATED"/>
    <property type="match status" value="1"/>
</dbReference>
<dbReference type="PANTHER" id="PTHR24321">
    <property type="entry name" value="DEHYDROGENASES, SHORT CHAIN"/>
    <property type="match status" value="1"/>
</dbReference>
<evidence type="ECO:0000313" key="6">
    <source>
        <dbReference type="Proteomes" id="UP000319578"/>
    </source>
</evidence>
<evidence type="ECO:0000313" key="3">
    <source>
        <dbReference type="EMBL" id="GED71786.1"/>
    </source>
</evidence>
<dbReference type="Pfam" id="PF13561">
    <property type="entry name" value="adh_short_C2"/>
    <property type="match status" value="1"/>
</dbReference>
<dbReference type="AlphaFoldDB" id="A0A0K9YQD6"/>
<keyword evidence="2" id="KW-0560">Oxidoreductase</keyword>
<dbReference type="EMBL" id="LGIQ01000009">
    <property type="protein sequence ID" value="KNB70390.1"/>
    <property type="molecule type" value="Genomic_DNA"/>
</dbReference>
<evidence type="ECO:0000256" key="2">
    <source>
        <dbReference type="ARBA" id="ARBA00023002"/>
    </source>
</evidence>
<protein>
    <submittedName>
        <fullName evidence="3">2,5-dichloro-2,5-cyclohexadiene-1,4-diol dehydrogenase</fullName>
    </submittedName>
    <submittedName>
        <fullName evidence="4">Short-chain dehydrogenase</fullName>
    </submittedName>
</protein>
<dbReference type="Proteomes" id="UP000036834">
    <property type="component" value="Unassembled WGS sequence"/>
</dbReference>
<dbReference type="SUPFAM" id="SSF51735">
    <property type="entry name" value="NAD(P)-binding Rossmann-fold domains"/>
    <property type="match status" value="1"/>
</dbReference>
<dbReference type="InterPro" id="IPR036291">
    <property type="entry name" value="NAD(P)-bd_dom_sf"/>
</dbReference>